<evidence type="ECO:0000313" key="12">
    <source>
        <dbReference type="Proteomes" id="UP000008672"/>
    </source>
</evidence>
<dbReference type="Pfam" id="PF09817">
    <property type="entry name" value="Zwilch"/>
    <property type="match status" value="1"/>
</dbReference>
<dbReference type="GeneTree" id="ENSGT00390000013696"/>
<gene>
    <name evidence="11" type="primary">ZWILCH</name>
</gene>
<keyword evidence="3 9" id="KW-0158">Chromosome</keyword>
<dbReference type="GO" id="GO:1990423">
    <property type="term" value="C:RZZ complex"/>
    <property type="evidence" value="ECO:0007669"/>
    <property type="project" value="UniProtKB-UniRule"/>
</dbReference>
<dbReference type="Gene3D" id="6.20.270.10">
    <property type="match status" value="1"/>
</dbReference>
<dbReference type="FunCoup" id="H3A904">
    <property type="interactions" value="856"/>
</dbReference>
<feature type="coiled-coil region" evidence="10">
    <location>
        <begin position="212"/>
        <end position="239"/>
    </location>
</feature>
<dbReference type="FunFam" id="1.10.287.1880:FF:000001">
    <property type="entry name" value="Protein zwilch homolog"/>
    <property type="match status" value="1"/>
</dbReference>
<sequence>MPSLPLDDLGPFPLSVMRARQLLSWYTLAQNPNMDQLRNCNPVAVFPPLWVRCDSSDPEGTCWLAAEPIKMGNTVTGINFISVTCKGPVIGNTSLLDLEGLKRIHKGRHHSSVVTTKGFAQYDLFGATTVENTIIESLSNMVVNLTWNTVDAVLQTPPLTSVATLNIRVETGDLRSPVHDLYKELEFLLVLAEGLKTGVTEWPEPLEVKSAVELTQALIDDLKNMLDVFQNQSNNKKTEKVKSDIAAVDSSIQTFIIERGDLDFAEHLWCKMRRSVSSYQDVVDCFTLVIQSLKNGDIQPWIHRGSSSLLSKLIQQSYHGTMDNISLAGLAPIRMLLEIGLEKLRKDYISYLIGQELTTLNYLDYFLSSSLDLQEQIHRVQKLHHILEIVVTCSVFLSLGHENLFPLTQSCLRYYKENPLSEQHVFQLPIRPAIISSFYQNGHPQTWRVEVNSGHGQKEVKTVWQLSTKPPVEHVTFNMQDLPFETTVNGENEETTYFTTLISCSQVGGMII</sequence>
<dbReference type="Proteomes" id="UP000008672">
    <property type="component" value="Unassembled WGS sequence"/>
</dbReference>
<dbReference type="Bgee" id="ENSLACG00000005435">
    <property type="expression patterns" value="Expressed in post-anal tail muscle"/>
</dbReference>
<dbReference type="OMA" id="PARTTWF"/>
<evidence type="ECO:0000256" key="6">
    <source>
        <dbReference type="ARBA" id="ARBA00022838"/>
    </source>
</evidence>
<dbReference type="InParanoid" id="H3A904"/>
<keyword evidence="10" id="KW-0175">Coiled coil</keyword>
<dbReference type="Gene3D" id="2.20.25.230">
    <property type="match status" value="1"/>
</dbReference>
<dbReference type="InterPro" id="IPR018630">
    <property type="entry name" value="Zwilch"/>
</dbReference>
<dbReference type="EMBL" id="AFYH01023650">
    <property type="status" value="NOT_ANNOTATED_CDS"/>
    <property type="molecule type" value="Genomic_DNA"/>
</dbReference>
<dbReference type="Ensembl" id="ENSLACT00000006177.1">
    <property type="protein sequence ID" value="ENSLACP00000006125.1"/>
    <property type="gene ID" value="ENSLACG00000005435.1"/>
</dbReference>
<dbReference type="HOGENOM" id="CLU_466141_0_0_1"/>
<dbReference type="OrthoDB" id="5556307at2759"/>
<keyword evidence="12" id="KW-1185">Reference proteome</keyword>
<evidence type="ECO:0000256" key="1">
    <source>
        <dbReference type="ARBA" id="ARBA00004629"/>
    </source>
</evidence>
<reference evidence="11" key="2">
    <citation type="submission" date="2025-08" db="UniProtKB">
        <authorList>
            <consortium name="Ensembl"/>
        </authorList>
    </citation>
    <scope>IDENTIFICATION</scope>
</reference>
<keyword evidence="4 9" id="KW-0132">Cell division</keyword>
<keyword evidence="6 9" id="KW-0995">Kinetochore</keyword>
<comment type="similarity">
    <text evidence="2 9">Belongs to the ZWILCH family.</text>
</comment>
<dbReference type="Gene3D" id="6.10.140.520">
    <property type="match status" value="1"/>
</dbReference>
<evidence type="ECO:0000256" key="5">
    <source>
        <dbReference type="ARBA" id="ARBA00022776"/>
    </source>
</evidence>
<accession>H3A904</accession>
<keyword evidence="5 9" id="KW-0498">Mitosis</keyword>
<dbReference type="PANTHER" id="PTHR15995">
    <property type="entry name" value="PROTEIN ZWILCH HOMOLOG"/>
    <property type="match status" value="1"/>
</dbReference>
<dbReference type="PANTHER" id="PTHR15995:SF1">
    <property type="entry name" value="PROTEIN ZWILCH HOMOLOG"/>
    <property type="match status" value="1"/>
</dbReference>
<dbReference type="GO" id="GO:0034501">
    <property type="term" value="P:protein localization to kinetochore"/>
    <property type="evidence" value="ECO:0007669"/>
    <property type="project" value="UniProtKB-UniRule"/>
</dbReference>
<dbReference type="EMBL" id="AFYH01023652">
    <property type="status" value="NOT_ANNOTATED_CDS"/>
    <property type="molecule type" value="Genomic_DNA"/>
</dbReference>
<reference evidence="12" key="1">
    <citation type="submission" date="2011-08" db="EMBL/GenBank/DDBJ databases">
        <title>The draft genome of Latimeria chalumnae.</title>
        <authorList>
            <person name="Di Palma F."/>
            <person name="Alfoldi J."/>
            <person name="Johnson J."/>
            <person name="Berlin A."/>
            <person name="Gnerre S."/>
            <person name="Jaffe D."/>
            <person name="MacCallum I."/>
            <person name="Young S."/>
            <person name="Walker B.J."/>
            <person name="Lander E."/>
            <person name="Lindblad-Toh K."/>
        </authorList>
    </citation>
    <scope>NUCLEOTIDE SEQUENCE [LARGE SCALE GENOMIC DNA]</scope>
    <source>
        <strain evidence="12">Wild caught</strain>
    </source>
</reference>
<dbReference type="STRING" id="7897.ENSLACP00000006125"/>
<evidence type="ECO:0000256" key="3">
    <source>
        <dbReference type="ARBA" id="ARBA00022454"/>
    </source>
</evidence>
<name>H3A904_LATCH</name>
<dbReference type="FunFam" id="1.20.58.730:FF:000001">
    <property type="entry name" value="Protein zwilch homolog"/>
    <property type="match status" value="1"/>
</dbReference>
<organism evidence="11 12">
    <name type="scientific">Latimeria chalumnae</name>
    <name type="common">Coelacanth</name>
    <dbReference type="NCBI Taxonomy" id="7897"/>
    <lineage>
        <taxon>Eukaryota</taxon>
        <taxon>Metazoa</taxon>
        <taxon>Chordata</taxon>
        <taxon>Craniata</taxon>
        <taxon>Vertebrata</taxon>
        <taxon>Euteleostomi</taxon>
        <taxon>Coelacanthiformes</taxon>
        <taxon>Coelacanthidae</taxon>
        <taxon>Latimeria</taxon>
    </lineage>
</organism>
<keyword evidence="7 9" id="KW-0131">Cell cycle</keyword>
<comment type="subunit">
    <text evidence="9">Component of the RZZ complex.</text>
</comment>
<dbReference type="KEGG" id="lcm:102345637"/>
<dbReference type="AlphaFoldDB" id="H3A904"/>
<keyword evidence="8 9" id="KW-0137">Centromere</keyword>
<dbReference type="EMBL" id="AFYH01023651">
    <property type="status" value="NOT_ANNOTATED_CDS"/>
    <property type="molecule type" value="Genomic_DNA"/>
</dbReference>
<dbReference type="Gene3D" id="1.20.58.730">
    <property type="match status" value="1"/>
</dbReference>
<evidence type="ECO:0000256" key="9">
    <source>
        <dbReference type="RuleBase" id="RU369076"/>
    </source>
</evidence>
<evidence type="ECO:0000256" key="4">
    <source>
        <dbReference type="ARBA" id="ARBA00022618"/>
    </source>
</evidence>
<evidence type="ECO:0000256" key="7">
    <source>
        <dbReference type="ARBA" id="ARBA00023306"/>
    </source>
</evidence>
<proteinExistence type="inferred from homology"/>
<evidence type="ECO:0000256" key="10">
    <source>
        <dbReference type="SAM" id="Coils"/>
    </source>
</evidence>
<protein>
    <recommendedName>
        <fullName evidence="9">Protein zwilch</fullName>
    </recommendedName>
</protein>
<evidence type="ECO:0000313" key="11">
    <source>
        <dbReference type="Ensembl" id="ENSLACP00000006125.1"/>
    </source>
</evidence>
<comment type="subcellular location">
    <subcellularLocation>
        <location evidence="1 9">Chromosome</location>
        <location evidence="1 9">Centromere</location>
        <location evidence="1 9">Kinetochore</location>
    </subcellularLocation>
</comment>
<comment type="function">
    <text evidence="9">Essential component of the mitotic checkpoint, which prevents cells from prematurely exiting mitosis. Required for the assembly of the dynein-dynactin and MAD1-MAD2 complexes onto kinetochores. Its function related to the spindle assembly machinery is proposed to depend on its association in the mitotic RZZ complex.</text>
</comment>
<evidence type="ECO:0000256" key="2">
    <source>
        <dbReference type="ARBA" id="ARBA00009062"/>
    </source>
</evidence>
<dbReference type="eggNOG" id="KOG4803">
    <property type="taxonomic scope" value="Eukaryota"/>
</dbReference>
<dbReference type="GO" id="GO:0007094">
    <property type="term" value="P:mitotic spindle assembly checkpoint signaling"/>
    <property type="evidence" value="ECO:0007669"/>
    <property type="project" value="UniProtKB-UniRule"/>
</dbReference>
<dbReference type="GO" id="GO:0051301">
    <property type="term" value="P:cell division"/>
    <property type="evidence" value="ECO:0007669"/>
    <property type="project" value="UniProtKB-UniRule"/>
</dbReference>
<dbReference type="Gene3D" id="1.10.287.1880">
    <property type="match status" value="1"/>
</dbReference>
<evidence type="ECO:0000256" key="8">
    <source>
        <dbReference type="ARBA" id="ARBA00023328"/>
    </source>
</evidence>
<reference evidence="11" key="3">
    <citation type="submission" date="2025-09" db="UniProtKB">
        <authorList>
            <consortium name="Ensembl"/>
        </authorList>
    </citation>
    <scope>IDENTIFICATION</scope>
</reference>